<keyword evidence="1" id="KW-1133">Transmembrane helix</keyword>
<keyword evidence="3" id="KW-1185">Reference proteome</keyword>
<sequence>MKEIELTVDDIKYIKGEKRIAYVFSSMLFFFLLLFSLAYYLIYGIDCIFLIIDASLLPFCFLLPVLMNKKYNTDVKSGVKTAKIEKVQSKEQTKSYEAGSGNLYIPVLGNLFPKMWGSHPRMSYIYYLIINNIRYRAGKESYEKVESGDYIEVFYTTYSHMQIGFGDKIEK</sequence>
<keyword evidence="1" id="KW-0812">Transmembrane</keyword>
<name>A0A840CUT2_9BACT</name>
<accession>A0A840CUT2</accession>
<protein>
    <submittedName>
        <fullName evidence="2">Uncharacterized protein</fullName>
    </submittedName>
</protein>
<dbReference type="EMBL" id="JACIEP010000004">
    <property type="protein sequence ID" value="MBB4035523.1"/>
    <property type="molecule type" value="Genomic_DNA"/>
</dbReference>
<evidence type="ECO:0000256" key="1">
    <source>
        <dbReference type="SAM" id="Phobius"/>
    </source>
</evidence>
<dbReference type="Proteomes" id="UP000555103">
    <property type="component" value="Unassembled WGS sequence"/>
</dbReference>
<organism evidence="2 3">
    <name type="scientific">Dysgonomonas hofstadii</name>
    <dbReference type="NCBI Taxonomy" id="637886"/>
    <lineage>
        <taxon>Bacteria</taxon>
        <taxon>Pseudomonadati</taxon>
        <taxon>Bacteroidota</taxon>
        <taxon>Bacteroidia</taxon>
        <taxon>Bacteroidales</taxon>
        <taxon>Dysgonomonadaceae</taxon>
        <taxon>Dysgonomonas</taxon>
    </lineage>
</organism>
<evidence type="ECO:0000313" key="2">
    <source>
        <dbReference type="EMBL" id="MBB4035523.1"/>
    </source>
</evidence>
<dbReference type="RefSeq" id="WP_183306458.1">
    <property type="nucleotide sequence ID" value="NZ_JACIEP010000004.1"/>
</dbReference>
<proteinExistence type="predicted"/>
<reference evidence="2 3" key="1">
    <citation type="submission" date="2020-08" db="EMBL/GenBank/DDBJ databases">
        <title>Genomic Encyclopedia of Type Strains, Phase IV (KMG-IV): sequencing the most valuable type-strain genomes for metagenomic binning, comparative biology and taxonomic classification.</title>
        <authorList>
            <person name="Goeker M."/>
        </authorList>
    </citation>
    <scope>NUCLEOTIDE SEQUENCE [LARGE SCALE GENOMIC DNA]</scope>
    <source>
        <strain evidence="2 3">DSM 104969</strain>
    </source>
</reference>
<evidence type="ECO:0000313" key="3">
    <source>
        <dbReference type="Proteomes" id="UP000555103"/>
    </source>
</evidence>
<gene>
    <name evidence="2" type="ORF">GGR21_001416</name>
</gene>
<feature type="transmembrane region" description="Helical" evidence="1">
    <location>
        <begin position="48"/>
        <end position="67"/>
    </location>
</feature>
<feature type="transmembrane region" description="Helical" evidence="1">
    <location>
        <begin position="20"/>
        <end position="42"/>
    </location>
</feature>
<dbReference type="AlphaFoldDB" id="A0A840CUT2"/>
<comment type="caution">
    <text evidence="2">The sequence shown here is derived from an EMBL/GenBank/DDBJ whole genome shotgun (WGS) entry which is preliminary data.</text>
</comment>
<keyword evidence="1" id="KW-0472">Membrane</keyword>